<protein>
    <submittedName>
        <fullName evidence="1">Putative RNA-directed DNA polymerase</fullName>
    </submittedName>
</protein>
<keyword evidence="1" id="KW-0548">Nucleotidyltransferase</keyword>
<name>A0A6G0ZKB8_APHCR</name>
<reference evidence="1 2" key="1">
    <citation type="submission" date="2019-08" db="EMBL/GenBank/DDBJ databases">
        <title>Whole genome of Aphis craccivora.</title>
        <authorList>
            <person name="Voronova N.V."/>
            <person name="Shulinski R.S."/>
            <person name="Bandarenka Y.V."/>
            <person name="Zhorov D.G."/>
            <person name="Warner D."/>
        </authorList>
    </citation>
    <scope>NUCLEOTIDE SEQUENCE [LARGE SCALE GENOMIC DNA]</scope>
    <source>
        <strain evidence="1">180601</strain>
        <tissue evidence="1">Whole Body</tissue>
    </source>
</reference>
<dbReference type="Proteomes" id="UP000478052">
    <property type="component" value="Unassembled WGS sequence"/>
</dbReference>
<gene>
    <name evidence="1" type="ORF">FWK35_00004598</name>
</gene>
<organism evidence="1 2">
    <name type="scientific">Aphis craccivora</name>
    <name type="common">Cowpea aphid</name>
    <dbReference type="NCBI Taxonomy" id="307492"/>
    <lineage>
        <taxon>Eukaryota</taxon>
        <taxon>Metazoa</taxon>
        <taxon>Ecdysozoa</taxon>
        <taxon>Arthropoda</taxon>
        <taxon>Hexapoda</taxon>
        <taxon>Insecta</taxon>
        <taxon>Pterygota</taxon>
        <taxon>Neoptera</taxon>
        <taxon>Paraneoptera</taxon>
        <taxon>Hemiptera</taxon>
        <taxon>Sternorrhyncha</taxon>
        <taxon>Aphidomorpha</taxon>
        <taxon>Aphidoidea</taxon>
        <taxon>Aphididae</taxon>
        <taxon>Aphidini</taxon>
        <taxon>Aphis</taxon>
        <taxon>Aphis</taxon>
    </lineage>
</organism>
<keyword evidence="1" id="KW-0695">RNA-directed DNA polymerase</keyword>
<proteinExistence type="predicted"/>
<evidence type="ECO:0000313" key="1">
    <source>
        <dbReference type="EMBL" id="KAF0771459.1"/>
    </source>
</evidence>
<dbReference type="GO" id="GO:0003964">
    <property type="term" value="F:RNA-directed DNA polymerase activity"/>
    <property type="evidence" value="ECO:0007669"/>
    <property type="project" value="UniProtKB-KW"/>
</dbReference>
<dbReference type="EMBL" id="VUJU01000290">
    <property type="protein sequence ID" value="KAF0771459.1"/>
    <property type="molecule type" value="Genomic_DNA"/>
</dbReference>
<sequence length="150" mass="16987">MSLYQNYTGYLKNRTLALGVSVGLLSLKTLSISKIFQSSLNTKSLQPSLNFINLKAYYATFASIIAKCPHNRILRISQTAPQPFFLLGILNSRNTSWGCKYTIHWGQMIDEFLRRNTYFLKRIQNVSKSNSSAIDLTITNVNSSTSFDCK</sequence>
<accession>A0A6G0ZKB8</accession>
<keyword evidence="1" id="KW-0808">Transferase</keyword>
<keyword evidence="2" id="KW-1185">Reference proteome</keyword>
<comment type="caution">
    <text evidence="1">The sequence shown here is derived from an EMBL/GenBank/DDBJ whole genome shotgun (WGS) entry which is preliminary data.</text>
</comment>
<evidence type="ECO:0000313" key="2">
    <source>
        <dbReference type="Proteomes" id="UP000478052"/>
    </source>
</evidence>
<dbReference type="AlphaFoldDB" id="A0A6G0ZKB8"/>